<name>A0A0F6R5Y1_9CAUD</name>
<proteinExistence type="predicted"/>
<dbReference type="EMBL" id="KP881232">
    <property type="protein sequence ID" value="AKE44755.1"/>
    <property type="molecule type" value="Genomic_DNA"/>
</dbReference>
<dbReference type="RefSeq" id="YP_009189509.1">
    <property type="nucleotide sequence ID" value="NC_028676.1"/>
</dbReference>
<evidence type="ECO:0000313" key="1">
    <source>
        <dbReference type="EMBL" id="AKE44755.1"/>
    </source>
</evidence>
<dbReference type="KEGG" id="vg:26517807"/>
<dbReference type="Proteomes" id="UP000033804">
    <property type="component" value="Segment"/>
</dbReference>
<sequence>MANPYFNNFIEDQDASLIYDLSDELIYNAGIEVEYLPREVVRMDPILNEPLSSQFNKVFQLDALVESSDAFFAGNEMFGAAGLAFSFSSASISVSRRKFMAITGMDMPRDGDLVFIKPNQMLFEITNTNTRDPLISGGRQFTYVIYLQPFKYGEGTSSFDTKFQSSESLSSVLDEFLSRVDQTKWTGYDSSSVDTTSDTMTVDASHDHIGIQSIIRADTDEFTADCELTADDQLKSWNESAEDVLEMMDERIPEYADNDKFECAGDKIIIDETNPFGFV</sequence>
<reference evidence="1 2" key="1">
    <citation type="journal article" date="2015" name="J. Virol.">
        <title>Sinorhizobium meliloti Phage ?M9 Defines a New Group of T4 Superfamily Phages with Unusual Genomic Features but a Common T=16 Capsid.</title>
        <authorList>
            <person name="Johnson M.C."/>
            <person name="Tatum K.B."/>
            <person name="Lynn J.S."/>
            <person name="Brewer T.E."/>
            <person name="Lu S."/>
            <person name="Washburn B.K."/>
            <person name="Stroupe M.E."/>
            <person name="Jones K.M."/>
        </authorList>
    </citation>
    <scope>NUCLEOTIDE SEQUENCE [LARGE SCALE GENOMIC DNA]</scope>
</reference>
<protein>
    <submittedName>
        <fullName evidence="1">Neck protein</fullName>
    </submittedName>
</protein>
<accession>A0A0F6R5Y1</accession>
<dbReference type="OrthoDB" id="5624at10239"/>
<gene>
    <name evidence="1" type="ORF">Sm_phiM9_127</name>
</gene>
<keyword evidence="2" id="KW-1185">Reference proteome</keyword>
<dbReference type="InterPro" id="IPR021674">
    <property type="entry name" value="Phage_T4_Gp14_neck-protein"/>
</dbReference>
<dbReference type="Pfam" id="PF11649">
    <property type="entry name" value="T4_neck-protein"/>
    <property type="match status" value="1"/>
</dbReference>
<organism evidence="1 2">
    <name type="scientific">Sinorhizobium phage phiM9</name>
    <dbReference type="NCBI Taxonomy" id="1636182"/>
    <lineage>
        <taxon>Viruses</taxon>
        <taxon>Duplodnaviria</taxon>
        <taxon>Heunggongvirae</taxon>
        <taxon>Uroviricota</taxon>
        <taxon>Caudoviricetes</taxon>
        <taxon>Pootjesviridae</taxon>
        <taxon>Emnonavirus</taxon>
        <taxon>Emnonavirus phiM9</taxon>
    </lineage>
</organism>
<reference evidence="2" key="2">
    <citation type="submission" date="2015-03" db="EMBL/GenBank/DDBJ databases">
        <title>The genome and structure of Sinorhizobium meliloti phage phiM9.</title>
        <authorList>
            <person name="Johnson M.C."/>
            <person name="Tatum K.B."/>
            <person name="Lynn J.S."/>
            <person name="Brewer T.E."/>
            <person name="Washburn B.K."/>
            <person name="Stroupe M.E."/>
            <person name="Jones K.M."/>
        </authorList>
    </citation>
    <scope>NUCLEOTIDE SEQUENCE [LARGE SCALE GENOMIC DNA]</scope>
</reference>
<evidence type="ECO:0000313" key="2">
    <source>
        <dbReference type="Proteomes" id="UP000033804"/>
    </source>
</evidence>
<dbReference type="GeneID" id="26517807"/>